<reference evidence="2" key="1">
    <citation type="submission" date="2015-04" db="UniProtKB">
        <authorList>
            <consortium name="EnsemblPlants"/>
        </authorList>
    </citation>
    <scope>IDENTIFICATION</scope>
</reference>
<feature type="region of interest" description="Disordered" evidence="1">
    <location>
        <begin position="38"/>
        <end position="63"/>
    </location>
</feature>
<evidence type="ECO:0000313" key="3">
    <source>
        <dbReference type="Proteomes" id="UP000026962"/>
    </source>
</evidence>
<sequence>MALESCQTLQETYVRRTELKKSLQVTELEPWPDLAGRREVAAGSGESSAPGLETAGTGGRQGAAAPAEVAAFVRAGPRRWRCAGRGCGGVVVVATTDGCGDDGRAAAARMLKSACTALAESGRPRLDPSSPRRI</sequence>
<evidence type="ECO:0000256" key="1">
    <source>
        <dbReference type="SAM" id="MobiDB-lite"/>
    </source>
</evidence>
<dbReference type="Proteomes" id="UP000026962">
    <property type="component" value="Chromosome 9"/>
</dbReference>
<name>A0A0E0M3S8_ORYPU</name>
<protein>
    <submittedName>
        <fullName evidence="2">Uncharacterized protein</fullName>
    </submittedName>
</protein>
<reference evidence="2" key="2">
    <citation type="submission" date="2018-05" db="EMBL/GenBank/DDBJ databases">
        <title>OpunRS2 (Oryza punctata Reference Sequence Version 2).</title>
        <authorList>
            <person name="Zhang J."/>
            <person name="Kudrna D."/>
            <person name="Lee S."/>
            <person name="Talag J."/>
            <person name="Welchert J."/>
            <person name="Wing R.A."/>
        </authorList>
    </citation>
    <scope>NUCLEOTIDE SEQUENCE [LARGE SCALE GENOMIC DNA]</scope>
</reference>
<organism evidence="2">
    <name type="scientific">Oryza punctata</name>
    <name type="common">Red rice</name>
    <dbReference type="NCBI Taxonomy" id="4537"/>
    <lineage>
        <taxon>Eukaryota</taxon>
        <taxon>Viridiplantae</taxon>
        <taxon>Streptophyta</taxon>
        <taxon>Embryophyta</taxon>
        <taxon>Tracheophyta</taxon>
        <taxon>Spermatophyta</taxon>
        <taxon>Magnoliopsida</taxon>
        <taxon>Liliopsida</taxon>
        <taxon>Poales</taxon>
        <taxon>Poaceae</taxon>
        <taxon>BOP clade</taxon>
        <taxon>Oryzoideae</taxon>
        <taxon>Oryzeae</taxon>
        <taxon>Oryzinae</taxon>
        <taxon>Oryza</taxon>
    </lineage>
</organism>
<keyword evidence="3" id="KW-1185">Reference proteome</keyword>
<dbReference type="HOGENOM" id="CLU_1899612_0_0_1"/>
<evidence type="ECO:0000313" key="2">
    <source>
        <dbReference type="EnsemblPlants" id="OPUNC09G15830.1"/>
    </source>
</evidence>
<proteinExistence type="predicted"/>
<dbReference type="Gramene" id="OPUNC09G15830.1">
    <property type="protein sequence ID" value="OPUNC09G15830.1"/>
    <property type="gene ID" value="OPUNC09G15830"/>
</dbReference>
<dbReference type="EnsemblPlants" id="OPUNC09G15830.1">
    <property type="protein sequence ID" value="OPUNC09G15830.1"/>
    <property type="gene ID" value="OPUNC09G15830"/>
</dbReference>
<accession>A0A0E0M3S8</accession>
<dbReference type="AlphaFoldDB" id="A0A0E0M3S8"/>